<evidence type="ECO:0000259" key="1">
    <source>
        <dbReference type="Pfam" id="PF00561"/>
    </source>
</evidence>
<sequence length="629" mass="70451">MVESDIFRTNTDNQRSGTENIIRSEITQFPTESFSKLSAMSEMDAKNKSLISTKENPFANSLEALEVQIRDCIPLLGGVSEKTPKNLKWAIEQLSLRKKNQSHFIANLDLMRADLSVKFRGEQVWITGQNGQHIDAMFLSASANTESHSEKPIMVLCNPNGGLYEFHHIQTDWVRFYTERGCNVLVYNYRGYGRNKGRPDPGVNNADAVAIIAHIKATRTFTKIGIHGESIGGLVATYVASQCPGIGVLVADRTFASIPALSQRLIAKWTAPVIRTITRWNTDVVSNYLSASCPKIVCSDPDDEIILDGASLKTGIALKLEVGDTKFDLPEPMLIFAQSGAFIPQCGPGLPTKCTNVHRHRWRNAMPITGGCLTEDLLRRFSFSIISIAHRAFEYSRQNTSPSEVDCDPQTCINLRELKSLSEETFCIDTDEDSHLISELNSQSNELGFPHDIIGYIWMQLASMDGYCGQTLLQAAESGGHERIRAWTASLLLWGGKLAYSQRSITTCHPFERNQLLLQPLILHSVYCNMQTIIRQYQDKPLQDPDISFLYVMIQFLWTTIQERWKQQDLTGLKLGEAGDSVVSLKRKESASYCDAGILLPLHCGHNRNFSDHEKNHLTAMLKAIDFID</sequence>
<gene>
    <name evidence="2" type="ORF">BN9_060590</name>
</gene>
<dbReference type="PANTHER" id="PTHR12277">
    <property type="entry name" value="ALPHA/BETA HYDROLASE DOMAIN-CONTAINING PROTEIN"/>
    <property type="match status" value="1"/>
</dbReference>
<protein>
    <recommendedName>
        <fullName evidence="1">AB hydrolase-1 domain-containing protein</fullName>
    </recommendedName>
</protein>
<dbReference type="InterPro" id="IPR029058">
    <property type="entry name" value="AB_hydrolase_fold"/>
</dbReference>
<name>A0A024GE82_9STRA</name>
<dbReference type="Pfam" id="PF00561">
    <property type="entry name" value="Abhydrolase_1"/>
    <property type="match status" value="1"/>
</dbReference>
<evidence type="ECO:0000313" key="3">
    <source>
        <dbReference type="Proteomes" id="UP000053237"/>
    </source>
</evidence>
<dbReference type="PANTHER" id="PTHR12277:SF81">
    <property type="entry name" value="PROTEIN ABHD13"/>
    <property type="match status" value="1"/>
</dbReference>
<proteinExistence type="predicted"/>
<feature type="domain" description="AB hydrolase-1" evidence="1">
    <location>
        <begin position="162"/>
        <end position="242"/>
    </location>
</feature>
<dbReference type="EMBL" id="CAIX01000091">
    <property type="protein sequence ID" value="CCI45186.1"/>
    <property type="molecule type" value="Genomic_DNA"/>
</dbReference>
<dbReference type="InParanoid" id="A0A024GE82"/>
<dbReference type="SUPFAM" id="SSF53474">
    <property type="entry name" value="alpha/beta-Hydrolases"/>
    <property type="match status" value="1"/>
</dbReference>
<organism evidence="2 3">
    <name type="scientific">Albugo candida</name>
    <dbReference type="NCBI Taxonomy" id="65357"/>
    <lineage>
        <taxon>Eukaryota</taxon>
        <taxon>Sar</taxon>
        <taxon>Stramenopiles</taxon>
        <taxon>Oomycota</taxon>
        <taxon>Peronosporomycetes</taxon>
        <taxon>Albuginales</taxon>
        <taxon>Albuginaceae</taxon>
        <taxon>Albugo</taxon>
    </lineage>
</organism>
<dbReference type="Proteomes" id="UP000053237">
    <property type="component" value="Unassembled WGS sequence"/>
</dbReference>
<dbReference type="OrthoDB" id="10249433at2759"/>
<comment type="caution">
    <text evidence="2">The sequence shown here is derived from an EMBL/GenBank/DDBJ whole genome shotgun (WGS) entry which is preliminary data.</text>
</comment>
<evidence type="ECO:0000313" key="2">
    <source>
        <dbReference type="EMBL" id="CCI45186.1"/>
    </source>
</evidence>
<accession>A0A024GE82</accession>
<dbReference type="Gene3D" id="3.40.50.1820">
    <property type="entry name" value="alpha/beta hydrolase"/>
    <property type="match status" value="1"/>
</dbReference>
<keyword evidence="3" id="KW-1185">Reference proteome</keyword>
<dbReference type="InterPro" id="IPR000073">
    <property type="entry name" value="AB_hydrolase_1"/>
</dbReference>
<reference evidence="2 3" key="1">
    <citation type="submission" date="2012-05" db="EMBL/GenBank/DDBJ databases">
        <title>Recombination and specialization in a pathogen metapopulation.</title>
        <authorList>
            <person name="Gardiner A."/>
            <person name="Kemen E."/>
            <person name="Schultz-Larsen T."/>
            <person name="MacLean D."/>
            <person name="Van Oosterhout C."/>
            <person name="Jones J.D.G."/>
        </authorList>
    </citation>
    <scope>NUCLEOTIDE SEQUENCE [LARGE SCALE GENOMIC DNA]</scope>
    <source>
        <strain evidence="2 3">Ac Nc2</strain>
    </source>
</reference>
<dbReference type="AlphaFoldDB" id="A0A024GE82"/>